<sequence>MDEEQQQIREEGNEEATQHEHATLNIAARELESILFPLANAVMPTLCPEQNEAATFQQERTDNHKEDVRERRWRTRYEQLVQYKTQHGHCNVTVTDLVDSRAFSDWIRDQRRLCRLGKLKSERKQLLHQIGFVWSNPVWMEKYQELLQFKEKHGHCKVPTNYKENPRLSSWVRNLRCDQLQGKVRTDRKQMLDEIGFVWRKTPEDREKEKTQKRLRELIRLVPDSELKEDELAIKRSMIEKEEAEKKKQKEIREQKLQESVLHQKWLERYQELKAFHEKNSHFHVTLANGGQPLGDWMRDQRRRHKEGKLPAIRKQLLDEIGFAWSYSVWMDHYNQLVKFKNAHGHCRLSPSHENQTLNVWPYNVITTQTRQVDDPLRNNKI</sequence>
<keyword evidence="1" id="KW-0175">Coiled coil</keyword>
<feature type="domain" description="Helicase-associated" evidence="3">
    <location>
        <begin position="70"/>
        <end position="132"/>
    </location>
</feature>
<keyword evidence="5" id="KW-1185">Reference proteome</keyword>
<dbReference type="Gene3D" id="6.10.140.530">
    <property type="match status" value="3"/>
</dbReference>
<dbReference type="InterPro" id="IPR005114">
    <property type="entry name" value="Helicase_assoc"/>
</dbReference>
<evidence type="ECO:0000259" key="3">
    <source>
        <dbReference type="Pfam" id="PF03457"/>
    </source>
</evidence>
<evidence type="ECO:0000256" key="2">
    <source>
        <dbReference type="SAM" id="MobiDB-lite"/>
    </source>
</evidence>
<proteinExistence type="predicted"/>
<dbReference type="OrthoDB" id="46808at2759"/>
<dbReference type="Proteomes" id="UP000198406">
    <property type="component" value="Unassembled WGS sequence"/>
</dbReference>
<feature type="region of interest" description="Disordered" evidence="2">
    <location>
        <begin position="1"/>
        <end position="20"/>
    </location>
</feature>
<feature type="coiled-coil region" evidence="1">
    <location>
        <begin position="227"/>
        <end position="259"/>
    </location>
</feature>
<reference evidence="4 5" key="1">
    <citation type="journal article" date="2015" name="Plant Cell">
        <title>Oil accumulation by the oleaginous diatom Fistulifera solaris as revealed by the genome and transcriptome.</title>
        <authorList>
            <person name="Tanaka T."/>
            <person name="Maeda Y."/>
            <person name="Veluchamy A."/>
            <person name="Tanaka M."/>
            <person name="Abida H."/>
            <person name="Marechal E."/>
            <person name="Bowler C."/>
            <person name="Muto M."/>
            <person name="Sunaga Y."/>
            <person name="Tanaka M."/>
            <person name="Yoshino T."/>
            <person name="Taniguchi T."/>
            <person name="Fukuda Y."/>
            <person name="Nemoto M."/>
            <person name="Matsumoto M."/>
            <person name="Wong P.S."/>
            <person name="Aburatani S."/>
            <person name="Fujibuchi W."/>
        </authorList>
    </citation>
    <scope>NUCLEOTIDE SEQUENCE [LARGE SCALE GENOMIC DNA]</scope>
    <source>
        <strain evidence="4 5">JPCC DA0580</strain>
    </source>
</reference>
<gene>
    <name evidence="4" type="ORF">FisN_10Lh053</name>
</gene>
<dbReference type="AlphaFoldDB" id="A0A1Z5JT52"/>
<comment type="caution">
    <text evidence="4">The sequence shown here is derived from an EMBL/GenBank/DDBJ whole genome shotgun (WGS) entry which is preliminary data.</text>
</comment>
<feature type="domain" description="Helicase-associated" evidence="3">
    <location>
        <begin position="139"/>
        <end position="197"/>
    </location>
</feature>
<organism evidence="4 5">
    <name type="scientific">Fistulifera solaris</name>
    <name type="common">Oleaginous diatom</name>
    <dbReference type="NCBI Taxonomy" id="1519565"/>
    <lineage>
        <taxon>Eukaryota</taxon>
        <taxon>Sar</taxon>
        <taxon>Stramenopiles</taxon>
        <taxon>Ochrophyta</taxon>
        <taxon>Bacillariophyta</taxon>
        <taxon>Bacillariophyceae</taxon>
        <taxon>Bacillariophycidae</taxon>
        <taxon>Naviculales</taxon>
        <taxon>Naviculaceae</taxon>
        <taxon>Fistulifera</taxon>
    </lineage>
</organism>
<evidence type="ECO:0000313" key="5">
    <source>
        <dbReference type="Proteomes" id="UP000198406"/>
    </source>
</evidence>
<dbReference type="EMBL" id="BDSP01000114">
    <property type="protein sequence ID" value="GAX17205.1"/>
    <property type="molecule type" value="Genomic_DNA"/>
</dbReference>
<protein>
    <recommendedName>
        <fullName evidence="3">Helicase-associated domain-containing protein</fullName>
    </recommendedName>
</protein>
<dbReference type="PANTHER" id="PTHR33418">
    <property type="entry name" value="HELICASE-ASSOCIATED"/>
    <property type="match status" value="1"/>
</dbReference>
<name>A0A1Z5JT52_FISSO</name>
<evidence type="ECO:0000313" key="4">
    <source>
        <dbReference type="EMBL" id="GAX17205.1"/>
    </source>
</evidence>
<dbReference type="Pfam" id="PF03457">
    <property type="entry name" value="HA"/>
    <property type="match status" value="3"/>
</dbReference>
<evidence type="ECO:0000256" key="1">
    <source>
        <dbReference type="SAM" id="Coils"/>
    </source>
</evidence>
<accession>A0A1Z5JT52</accession>
<feature type="domain" description="Helicase-associated" evidence="3">
    <location>
        <begin position="263"/>
        <end position="323"/>
    </location>
</feature>
<dbReference type="PANTHER" id="PTHR33418:SF1">
    <property type="entry name" value="HELICASE-ASSOCIATED DOMAIN-CONTAINING PROTEIN"/>
    <property type="match status" value="1"/>
</dbReference>
<dbReference type="InParanoid" id="A0A1Z5JT52"/>